<organism evidence="3 4">
    <name type="scientific">Dovyalis caffra</name>
    <dbReference type="NCBI Taxonomy" id="77055"/>
    <lineage>
        <taxon>Eukaryota</taxon>
        <taxon>Viridiplantae</taxon>
        <taxon>Streptophyta</taxon>
        <taxon>Embryophyta</taxon>
        <taxon>Tracheophyta</taxon>
        <taxon>Spermatophyta</taxon>
        <taxon>Magnoliopsida</taxon>
        <taxon>eudicotyledons</taxon>
        <taxon>Gunneridae</taxon>
        <taxon>Pentapetalae</taxon>
        <taxon>rosids</taxon>
        <taxon>fabids</taxon>
        <taxon>Malpighiales</taxon>
        <taxon>Salicaceae</taxon>
        <taxon>Flacourtieae</taxon>
        <taxon>Dovyalis</taxon>
    </lineage>
</organism>
<evidence type="ECO:0000256" key="1">
    <source>
        <dbReference type="SAM" id="MobiDB-lite"/>
    </source>
</evidence>
<dbReference type="Pfam" id="PF10358">
    <property type="entry name" value="NT-C2"/>
    <property type="match status" value="1"/>
</dbReference>
<dbReference type="Proteomes" id="UP001314170">
    <property type="component" value="Unassembled WGS sequence"/>
</dbReference>
<keyword evidence="4" id="KW-1185">Reference proteome</keyword>
<evidence type="ECO:0000259" key="2">
    <source>
        <dbReference type="PROSITE" id="PS51840"/>
    </source>
</evidence>
<accession>A0AAV1SLW5</accession>
<comment type="caution">
    <text evidence="3">The sequence shown here is derived from an EMBL/GenBank/DDBJ whole genome shotgun (WGS) entry which is preliminary data.</text>
</comment>
<dbReference type="EMBL" id="CAWUPB010001194">
    <property type="protein sequence ID" value="CAK7353704.1"/>
    <property type="molecule type" value="Genomic_DNA"/>
</dbReference>
<feature type="region of interest" description="Disordered" evidence="1">
    <location>
        <begin position="202"/>
        <end position="263"/>
    </location>
</feature>
<evidence type="ECO:0000313" key="4">
    <source>
        <dbReference type="Proteomes" id="UP001314170"/>
    </source>
</evidence>
<feature type="domain" description="C2 NT-type" evidence="2">
    <location>
        <begin position="6"/>
        <end position="175"/>
    </location>
</feature>
<proteinExistence type="predicted"/>
<dbReference type="PANTHER" id="PTHR31182">
    <property type="entry name" value="C2 NT-TYPE DOMAIN-CONTAINING PROTEIN"/>
    <property type="match status" value="1"/>
</dbReference>
<dbReference type="InterPro" id="IPR019448">
    <property type="entry name" value="NT-C2"/>
</dbReference>
<dbReference type="AlphaFoldDB" id="A0AAV1SLW5"/>
<sequence>MMKWSWIQAAGTTKKVHVKVKPLKLEGLLCKEKVDDNGRERMFVVVKMKWKGPKSSGLVPFYRVSKCKKNYTSQKFFKEGESNIEWNDEEFDSVCDFWIPSKDKLFAQWDVSFTVLFGEDAKSRTKMAVLGNGTLNIAELASTMDSQIERKVPISLLIDGVASQATLLIGVSFTEIRNSCDPPGIFQNLDDSDAKKRLFKGMTASKKKMDEGNQVSSSDSDDSSMFDMDGSSGTSTSKSGSSSQEMSSGTELGSSPSSETRSDLTTKARLFSWKKRRLSFSLSRTRRKVEPFFENSSAQMDKSDSAQKDEWDVKELVSRDGQAKLKANVFLASFDQRSEKAAGESACTAIVAVIADWLHSNQEFMPTLSQFDNLITEGSQEWRKLCDNEAYTNFFPDNHFDLETVLKADLRPLTISHEKSFTGIFSPEKFENLKGATSFDDVWQEITSNANDDEQKIYIVSWNDHFFVLKVDAEAYYIIDSLGERLFEGCDQAYILKFDDSSLMHGKVVKENIATEEIAGEERAEDKEVSEDIICKGKECCKEFIKRFLAAIPLGELEEEEKKGTISTFSLLKRLQIDFHYCSSLYASTSSSSQTSSTFFSQVEGELSRAVTLYA</sequence>
<feature type="compositionally biased region" description="Low complexity" evidence="1">
    <location>
        <begin position="225"/>
        <end position="259"/>
    </location>
</feature>
<protein>
    <recommendedName>
        <fullName evidence="2">C2 NT-type domain-containing protein</fullName>
    </recommendedName>
</protein>
<dbReference type="PROSITE" id="PS51840">
    <property type="entry name" value="C2_NT"/>
    <property type="match status" value="1"/>
</dbReference>
<reference evidence="3 4" key="1">
    <citation type="submission" date="2024-01" db="EMBL/GenBank/DDBJ databases">
        <authorList>
            <person name="Waweru B."/>
        </authorList>
    </citation>
    <scope>NUCLEOTIDE SEQUENCE [LARGE SCALE GENOMIC DNA]</scope>
</reference>
<name>A0AAV1SLW5_9ROSI</name>
<gene>
    <name evidence="3" type="ORF">DCAF_LOCUS24865</name>
</gene>
<dbReference type="PANTHER" id="PTHR31182:SF17">
    <property type="entry name" value="EEIG1_EHBP1 PROTEIN AMINO-TERMINAL DOMAIN PROTEIN"/>
    <property type="match status" value="1"/>
</dbReference>
<evidence type="ECO:0000313" key="3">
    <source>
        <dbReference type="EMBL" id="CAK7353704.1"/>
    </source>
</evidence>